<accession>A0A2M6XTJ4</accession>
<dbReference type="AlphaFoldDB" id="A0A2M6XTJ4"/>
<protein>
    <recommendedName>
        <fullName evidence="4 5">Large ribosomal subunit protein bL20</fullName>
    </recommendedName>
</protein>
<dbReference type="InterPro" id="IPR035566">
    <property type="entry name" value="Ribosomal_protein_bL20_C"/>
</dbReference>
<reference evidence="8" key="1">
    <citation type="submission" date="2017-09" db="EMBL/GenBank/DDBJ databases">
        <title>Depth-based differentiation of microbial function through sediment-hosted aquifers and enrichment of novel symbionts in the deep terrestrial subsurface.</title>
        <authorList>
            <person name="Probst A.J."/>
            <person name="Ladd B."/>
            <person name="Jarett J.K."/>
            <person name="Geller-Mcgrath D.E."/>
            <person name="Sieber C.M.K."/>
            <person name="Emerson J.B."/>
            <person name="Anantharaman K."/>
            <person name="Thomas B.C."/>
            <person name="Malmstrom R."/>
            <person name="Stieglmeier M."/>
            <person name="Klingl A."/>
            <person name="Woyke T."/>
            <person name="Ryan C.M."/>
            <person name="Banfield J.F."/>
        </authorList>
    </citation>
    <scope>NUCLEOTIDE SEQUENCE [LARGE SCALE GENOMIC DNA]</scope>
</reference>
<dbReference type="PRINTS" id="PR00062">
    <property type="entry name" value="RIBOSOMALL20"/>
</dbReference>
<comment type="similarity">
    <text evidence="1 5 6">Belongs to the bacterial ribosomal protein bL20 family.</text>
</comment>
<dbReference type="GO" id="GO:0019843">
    <property type="term" value="F:rRNA binding"/>
    <property type="evidence" value="ECO:0007669"/>
    <property type="project" value="UniProtKB-UniRule"/>
</dbReference>
<keyword evidence="5 6" id="KW-0694">RNA-binding</keyword>
<gene>
    <name evidence="5 7" type="primary">rplT</name>
    <name evidence="7" type="ORF">COT27_00460</name>
</gene>
<dbReference type="Gene3D" id="6.10.160.10">
    <property type="match status" value="1"/>
</dbReference>
<evidence type="ECO:0000256" key="3">
    <source>
        <dbReference type="ARBA" id="ARBA00023274"/>
    </source>
</evidence>
<evidence type="ECO:0000256" key="5">
    <source>
        <dbReference type="HAMAP-Rule" id="MF_00382"/>
    </source>
</evidence>
<evidence type="ECO:0000256" key="4">
    <source>
        <dbReference type="ARBA" id="ARBA00035172"/>
    </source>
</evidence>
<dbReference type="EMBL" id="PEXX01000007">
    <property type="protein sequence ID" value="PIU10950.1"/>
    <property type="molecule type" value="Genomic_DNA"/>
</dbReference>
<evidence type="ECO:0000256" key="2">
    <source>
        <dbReference type="ARBA" id="ARBA00022980"/>
    </source>
</evidence>
<comment type="caution">
    <text evidence="7">The sequence shown here is derived from an EMBL/GenBank/DDBJ whole genome shotgun (WGS) entry which is preliminary data.</text>
</comment>
<dbReference type="GO" id="GO:0006412">
    <property type="term" value="P:translation"/>
    <property type="evidence" value="ECO:0007669"/>
    <property type="project" value="InterPro"/>
</dbReference>
<dbReference type="GO" id="GO:1990904">
    <property type="term" value="C:ribonucleoprotein complex"/>
    <property type="evidence" value="ECO:0007669"/>
    <property type="project" value="UniProtKB-KW"/>
</dbReference>
<sequence length="120" mass="13958">MPRVKRGVMHAKKRRRILKSTKSYKWGRKKLIKQAITAAHKAGVHAWRDRKIKKRTARGLWQIRLNAGLREHNLTYAKFIKLIKDRNIGLDRKILATLAKDNPKIFNAIIEQIKNNLAGS</sequence>
<dbReference type="FunFam" id="1.10.1900.20:FF:000001">
    <property type="entry name" value="50S ribosomal protein L20"/>
    <property type="match status" value="1"/>
</dbReference>
<organism evidence="7 8">
    <name type="scientific">Candidatus Kuenenbacteria bacterium CG08_land_8_20_14_0_20_37_23</name>
    <dbReference type="NCBI Taxonomy" id="1974617"/>
    <lineage>
        <taxon>Bacteria</taxon>
        <taxon>Candidatus Kueneniibacteriota</taxon>
    </lineage>
</organism>
<keyword evidence="3 5" id="KW-0687">Ribonucleoprotein</keyword>
<keyword evidence="2 5" id="KW-0689">Ribosomal protein</keyword>
<dbReference type="Gene3D" id="1.10.1900.20">
    <property type="entry name" value="Ribosomal protein L20"/>
    <property type="match status" value="1"/>
</dbReference>
<dbReference type="NCBIfam" id="TIGR01032">
    <property type="entry name" value="rplT_bact"/>
    <property type="match status" value="1"/>
</dbReference>
<dbReference type="HAMAP" id="MF_00382">
    <property type="entry name" value="Ribosomal_bL20"/>
    <property type="match status" value="1"/>
</dbReference>
<dbReference type="GO" id="GO:0005840">
    <property type="term" value="C:ribosome"/>
    <property type="evidence" value="ECO:0007669"/>
    <property type="project" value="UniProtKB-KW"/>
</dbReference>
<dbReference type="PANTHER" id="PTHR10986">
    <property type="entry name" value="39S RIBOSOMAL PROTEIN L20"/>
    <property type="match status" value="1"/>
</dbReference>
<dbReference type="InterPro" id="IPR005813">
    <property type="entry name" value="Ribosomal_bL20"/>
</dbReference>
<dbReference type="Pfam" id="PF00453">
    <property type="entry name" value="Ribosomal_L20"/>
    <property type="match status" value="1"/>
</dbReference>
<evidence type="ECO:0000256" key="1">
    <source>
        <dbReference type="ARBA" id="ARBA00007698"/>
    </source>
</evidence>
<evidence type="ECO:0000313" key="8">
    <source>
        <dbReference type="Proteomes" id="UP000230586"/>
    </source>
</evidence>
<keyword evidence="5 6" id="KW-0699">rRNA-binding</keyword>
<evidence type="ECO:0000256" key="6">
    <source>
        <dbReference type="RuleBase" id="RU000560"/>
    </source>
</evidence>
<dbReference type="Proteomes" id="UP000230586">
    <property type="component" value="Unassembled WGS sequence"/>
</dbReference>
<proteinExistence type="inferred from homology"/>
<dbReference type="CDD" id="cd07026">
    <property type="entry name" value="Ribosomal_L20"/>
    <property type="match status" value="1"/>
</dbReference>
<name>A0A2M6XTJ4_9BACT</name>
<comment type="function">
    <text evidence="5 6">Binds directly to 23S ribosomal RNA and is necessary for the in vitro assembly process of the 50S ribosomal subunit. It is not involved in the protein synthesizing functions of that subunit.</text>
</comment>
<dbReference type="GO" id="GO:0000027">
    <property type="term" value="P:ribosomal large subunit assembly"/>
    <property type="evidence" value="ECO:0007669"/>
    <property type="project" value="UniProtKB-UniRule"/>
</dbReference>
<dbReference type="GO" id="GO:0003735">
    <property type="term" value="F:structural constituent of ribosome"/>
    <property type="evidence" value="ECO:0007669"/>
    <property type="project" value="InterPro"/>
</dbReference>
<evidence type="ECO:0000313" key="7">
    <source>
        <dbReference type="EMBL" id="PIU10950.1"/>
    </source>
</evidence>
<dbReference type="SUPFAM" id="SSF74731">
    <property type="entry name" value="Ribosomal protein L20"/>
    <property type="match status" value="1"/>
</dbReference>